<dbReference type="InterPro" id="IPR022385">
    <property type="entry name" value="Rhs_assc_core"/>
</dbReference>
<dbReference type="EMBL" id="CACVAP010000101">
    <property type="protein sequence ID" value="CAA6822148.1"/>
    <property type="molecule type" value="Genomic_DNA"/>
</dbReference>
<evidence type="ECO:0000256" key="1">
    <source>
        <dbReference type="SAM" id="MobiDB-lite"/>
    </source>
</evidence>
<dbReference type="InterPro" id="IPR050708">
    <property type="entry name" value="T6SS_VgrG/RHS"/>
</dbReference>
<evidence type="ECO:0000313" key="2">
    <source>
        <dbReference type="EMBL" id="CAA6822148.1"/>
    </source>
</evidence>
<accession>A0A6S6U1P3</accession>
<feature type="compositionally biased region" description="Polar residues" evidence="1">
    <location>
        <begin position="407"/>
        <end position="426"/>
    </location>
</feature>
<sequence>MQGLRTIKSFYYEYDALGRRVMKEVYNPVDNHSTTKHYYLYDNQNIIAILDKDKHHLATITHHDTKIDTPLSITTIHGTYYYHRDHQGSIIALSNEHGEIIETITYDEHYGSILEHKRRNNNETLNPYGYTGREIETNDLYYYRARYYDPMTQRFLSLDPIGFSSGDFNFYRYVGNSPVSFVDPFGLKGLGGVKDGADGLNDLSDIVEAAADGGITGVVDTVLEQRGLKIDAEVYDKAKEMREICLENASELDSAQGLEAAKQCEINYGIDGNNIYIDEKTTFGFPDATIPFTDIPLGGQPDFLKRTNDDVNYSTEAYQTSDGNTTVDTPPIEVPDTSFPADVCSSYDDVIADGNHTDDMIGHYEEDLYNCAYDNEVNPNYNTSYEKDNTPYIAGERDTGNHLITGGSDNNQTRLDNNSTVSPDNNLTEEEQMQKDIEAYDRGERE</sequence>
<proteinExistence type="predicted"/>
<dbReference type="PANTHER" id="PTHR32305:SF15">
    <property type="entry name" value="PROTEIN RHSA-RELATED"/>
    <property type="match status" value="1"/>
</dbReference>
<dbReference type="NCBIfam" id="TIGR03696">
    <property type="entry name" value="Rhs_assc_core"/>
    <property type="match status" value="1"/>
</dbReference>
<feature type="compositionally biased region" description="Basic and acidic residues" evidence="1">
    <location>
        <begin position="432"/>
        <end position="446"/>
    </location>
</feature>
<dbReference type="Gene3D" id="2.180.10.10">
    <property type="entry name" value="RHS repeat-associated core"/>
    <property type="match status" value="1"/>
</dbReference>
<feature type="region of interest" description="Disordered" evidence="1">
    <location>
        <begin position="400"/>
        <end position="446"/>
    </location>
</feature>
<protein>
    <submittedName>
        <fullName evidence="2">Uncharacterized protein</fullName>
    </submittedName>
</protein>
<dbReference type="PANTHER" id="PTHR32305">
    <property type="match status" value="1"/>
</dbReference>
<organism evidence="2">
    <name type="scientific">uncultured Sulfurovum sp</name>
    <dbReference type="NCBI Taxonomy" id="269237"/>
    <lineage>
        <taxon>Bacteria</taxon>
        <taxon>Pseudomonadati</taxon>
        <taxon>Campylobacterota</taxon>
        <taxon>Epsilonproteobacteria</taxon>
        <taxon>Campylobacterales</taxon>
        <taxon>Sulfurovaceae</taxon>
        <taxon>Sulfurovum</taxon>
        <taxon>environmental samples</taxon>
    </lineage>
</organism>
<name>A0A6S6U1P3_9BACT</name>
<reference evidence="2" key="1">
    <citation type="submission" date="2020-01" db="EMBL/GenBank/DDBJ databases">
        <authorList>
            <person name="Meier V. D."/>
            <person name="Meier V D."/>
        </authorList>
    </citation>
    <scope>NUCLEOTIDE SEQUENCE</scope>
    <source>
        <strain evidence="2">HLG_WM_MAG_06</strain>
    </source>
</reference>
<dbReference type="AlphaFoldDB" id="A0A6S6U1P3"/>
<gene>
    <name evidence="2" type="ORF">HELGO_WM26364</name>
</gene>